<protein>
    <submittedName>
        <fullName evidence="1">Uncharacterized protein</fullName>
    </submittedName>
</protein>
<dbReference type="AlphaFoldDB" id="A0A6G3X2V1"/>
<accession>A0A6G3X2V1</accession>
<evidence type="ECO:0000313" key="1">
    <source>
        <dbReference type="EMBL" id="NEE11993.1"/>
    </source>
</evidence>
<reference evidence="1" key="1">
    <citation type="submission" date="2020-01" db="EMBL/GenBank/DDBJ databases">
        <title>Insect and environment-associated Actinomycetes.</title>
        <authorList>
            <person name="Currrie C."/>
            <person name="Chevrette M."/>
            <person name="Carlson C."/>
            <person name="Stubbendieck R."/>
            <person name="Wendt-Pienkowski E."/>
        </authorList>
    </citation>
    <scope>NUCLEOTIDE SEQUENCE</scope>
    <source>
        <strain evidence="1">SID7499</strain>
    </source>
</reference>
<gene>
    <name evidence="1" type="ORF">G3M58_36745</name>
</gene>
<comment type="caution">
    <text evidence="1">The sequence shown here is derived from an EMBL/GenBank/DDBJ whole genome shotgun (WGS) entry which is preliminary data.</text>
</comment>
<organism evidence="1">
    <name type="scientific">Streptomyces sp. SID7499</name>
    <dbReference type="NCBI Taxonomy" id="2706086"/>
    <lineage>
        <taxon>Bacteria</taxon>
        <taxon>Bacillati</taxon>
        <taxon>Actinomycetota</taxon>
        <taxon>Actinomycetes</taxon>
        <taxon>Kitasatosporales</taxon>
        <taxon>Streptomycetaceae</taxon>
        <taxon>Streptomyces</taxon>
    </lineage>
</organism>
<dbReference type="EMBL" id="JAAGMN010003906">
    <property type="protein sequence ID" value="NEE11993.1"/>
    <property type="molecule type" value="Genomic_DNA"/>
</dbReference>
<proteinExistence type="predicted"/>
<sequence>MAATTEGAIKARLEALGSGVPFFREGPRPGQAAPYGVIQREDIRLNGVASGDFGDPDADLSVVEILTVDLIQPARSKVTSRLAKNAERYGLAETFAAALHGCQLPDAPSKVYGVRVQDIDRFPVANNQLRESITVEVHRELRRTEVIPA</sequence>
<name>A0A6G3X2V1_9ACTN</name>